<evidence type="ECO:0000313" key="2">
    <source>
        <dbReference type="Proteomes" id="UP000299794"/>
    </source>
</evidence>
<dbReference type="AlphaFoldDB" id="A0A4P5ZIE9"/>
<sequence length="46" mass="5132">MFTDALAAVVEIYEDLGRALPLNLCVADANHSLWLETLVVERNKCN</sequence>
<gene>
    <name evidence="1" type="ORF">PA905_43570</name>
</gene>
<organism evidence="1 2">
    <name type="scientific">Planktothrix agardhii CCAP 1459/11A</name>
    <dbReference type="NCBI Taxonomy" id="282420"/>
    <lineage>
        <taxon>Bacteria</taxon>
        <taxon>Bacillati</taxon>
        <taxon>Cyanobacteriota</taxon>
        <taxon>Cyanophyceae</taxon>
        <taxon>Oscillatoriophycideae</taxon>
        <taxon>Oscillatoriales</taxon>
        <taxon>Microcoleaceae</taxon>
        <taxon>Planktothrix</taxon>
    </lineage>
</organism>
<dbReference type="RefSeq" id="WP_227366195.1">
    <property type="nucleotide sequence ID" value="NZ_BJCD01000069.1"/>
</dbReference>
<reference evidence="2" key="1">
    <citation type="submission" date="2019-02" db="EMBL/GenBank/DDBJ databases">
        <title>Draft genome sequence of Planktothrix agardhii NIES-905.</title>
        <authorList>
            <person name="Yamaguchi H."/>
            <person name="Suzuki S."/>
            <person name="Kawachi M."/>
        </authorList>
    </citation>
    <scope>NUCLEOTIDE SEQUENCE [LARGE SCALE GENOMIC DNA]</scope>
    <source>
        <strain evidence="2">CCAP 1459/11A</strain>
    </source>
</reference>
<dbReference type="EMBL" id="BJCD01000069">
    <property type="protein sequence ID" value="GDZ95926.1"/>
    <property type="molecule type" value="Genomic_DNA"/>
</dbReference>
<evidence type="ECO:0000313" key="1">
    <source>
        <dbReference type="EMBL" id="GDZ95926.1"/>
    </source>
</evidence>
<protein>
    <submittedName>
        <fullName evidence="1">Uncharacterized protein</fullName>
    </submittedName>
</protein>
<dbReference type="Proteomes" id="UP000299794">
    <property type="component" value="Unassembled WGS sequence"/>
</dbReference>
<comment type="caution">
    <text evidence="1">The sequence shown here is derived from an EMBL/GenBank/DDBJ whole genome shotgun (WGS) entry which is preliminary data.</text>
</comment>
<name>A0A4P5ZIE9_PLAAG</name>
<proteinExistence type="predicted"/>
<accession>A0A4P5ZIE9</accession>